<name>A0A1N7FQA9_9ACTN</name>
<keyword evidence="1" id="KW-0812">Transmembrane</keyword>
<evidence type="ECO:0000313" key="3">
    <source>
        <dbReference type="Proteomes" id="UP000186096"/>
    </source>
</evidence>
<feature type="transmembrane region" description="Helical" evidence="1">
    <location>
        <begin position="34"/>
        <end position="54"/>
    </location>
</feature>
<organism evidence="2 3">
    <name type="scientific">Microbispora rosea</name>
    <dbReference type="NCBI Taxonomy" id="58117"/>
    <lineage>
        <taxon>Bacteria</taxon>
        <taxon>Bacillati</taxon>
        <taxon>Actinomycetota</taxon>
        <taxon>Actinomycetes</taxon>
        <taxon>Streptosporangiales</taxon>
        <taxon>Streptosporangiaceae</taxon>
        <taxon>Microbispora</taxon>
    </lineage>
</organism>
<dbReference type="AlphaFoldDB" id="A0A1N7FQA9"/>
<feature type="transmembrane region" description="Helical" evidence="1">
    <location>
        <begin position="66"/>
        <end position="84"/>
    </location>
</feature>
<accession>A0A1N7FQA9</accession>
<evidence type="ECO:0000313" key="2">
    <source>
        <dbReference type="EMBL" id="SIS02480.1"/>
    </source>
</evidence>
<feature type="transmembrane region" description="Helical" evidence="1">
    <location>
        <begin position="116"/>
        <end position="138"/>
    </location>
</feature>
<gene>
    <name evidence="2" type="ORF">SAMN05421833_12384</name>
</gene>
<keyword evidence="1" id="KW-0472">Membrane</keyword>
<feature type="transmembrane region" description="Helical" evidence="1">
    <location>
        <begin position="91"/>
        <end position="110"/>
    </location>
</feature>
<dbReference type="Proteomes" id="UP000186096">
    <property type="component" value="Unassembled WGS sequence"/>
</dbReference>
<dbReference type="STRING" id="58117.SAMN05421833_12384"/>
<keyword evidence="1" id="KW-1133">Transmembrane helix</keyword>
<protein>
    <submittedName>
        <fullName evidence="2">Uncharacterized protein</fullName>
    </submittedName>
</protein>
<reference evidence="3" key="1">
    <citation type="submission" date="2017-01" db="EMBL/GenBank/DDBJ databases">
        <authorList>
            <person name="Varghese N."/>
            <person name="Submissions S."/>
        </authorList>
    </citation>
    <scope>NUCLEOTIDE SEQUENCE [LARGE SCALE GENOMIC DNA]</scope>
    <source>
        <strain evidence="3">ATCC 12950</strain>
    </source>
</reference>
<evidence type="ECO:0000256" key="1">
    <source>
        <dbReference type="SAM" id="Phobius"/>
    </source>
</evidence>
<proteinExistence type="predicted"/>
<dbReference type="EMBL" id="FTNI01000023">
    <property type="protein sequence ID" value="SIS02480.1"/>
    <property type="molecule type" value="Genomic_DNA"/>
</dbReference>
<sequence>MRSSMPGMSVSPVPPRADPGRAPGWIVRPLRSAAVLHLFGVLAQAVLAGLFVTGDVDMLAWHRTNAGFTHVTLYLQLLASILLWRPARGPAWPALAAAGLVAAETLQVVAGQERVLAVHFPLGMAVFGATTILTVLVWRVTR</sequence>
<keyword evidence="3" id="KW-1185">Reference proteome</keyword>